<dbReference type="Pfam" id="PF01408">
    <property type="entry name" value="GFO_IDH_MocA"/>
    <property type="match status" value="1"/>
</dbReference>
<accession>A0A1I2NEI7</accession>
<dbReference type="PROSITE" id="PS51318">
    <property type="entry name" value="TAT"/>
    <property type="match status" value="1"/>
</dbReference>
<dbReference type="Gene3D" id="3.40.50.720">
    <property type="entry name" value="NAD(P)-binding Rossmann-like Domain"/>
    <property type="match status" value="1"/>
</dbReference>
<dbReference type="AlphaFoldDB" id="A0A1I2NEI7"/>
<protein>
    <submittedName>
        <fullName evidence="3">Predicted dehydrogenase</fullName>
    </submittedName>
</protein>
<keyword evidence="4" id="KW-1185">Reference proteome</keyword>
<gene>
    <name evidence="3" type="ORF">SAMN04488033_12030</name>
</gene>
<evidence type="ECO:0000259" key="2">
    <source>
        <dbReference type="Pfam" id="PF22725"/>
    </source>
</evidence>
<feature type="domain" description="GFO/IDH/MocA-like oxidoreductase" evidence="2">
    <location>
        <begin position="195"/>
        <end position="330"/>
    </location>
</feature>
<dbReference type="InterPro" id="IPR055170">
    <property type="entry name" value="GFO_IDH_MocA-like_dom"/>
</dbReference>
<organism evidence="3 4">
    <name type="scientific">Salegentibacter agarivorans</name>
    <dbReference type="NCBI Taxonomy" id="345907"/>
    <lineage>
        <taxon>Bacteria</taxon>
        <taxon>Pseudomonadati</taxon>
        <taxon>Bacteroidota</taxon>
        <taxon>Flavobacteriia</taxon>
        <taxon>Flavobacteriales</taxon>
        <taxon>Flavobacteriaceae</taxon>
        <taxon>Salegentibacter</taxon>
    </lineage>
</organism>
<dbReference type="RefSeq" id="WP_093305591.1">
    <property type="nucleotide sequence ID" value="NZ_FOOH01000020.1"/>
</dbReference>
<dbReference type="InterPro" id="IPR000683">
    <property type="entry name" value="Gfo/Idh/MocA-like_OxRdtase_N"/>
</dbReference>
<name>A0A1I2NEI7_9FLAO</name>
<sequence length="447" mass="49808">MNNSKKNQKPDLQSSRRTFCKNTALFTAGMMLPAMEMGAMANVFNDKTLKIAVVGCGGRGTGAANQALKADENVELVAMADAFEDRLNGSLQSLQKEFEGTKKVNVKEKNKFVGFDAYKKAIDQADVVILATPPGFRPYHFEYAINAGKHVFMEKPVATDVPGIRKVLEMAKVAKANKLNVVVGLQRHYQNNYIAMEEKINQNAIGKIISGQVYWNSGGVWVNPRRAGQSEMEYQMRNWYYFNWLCGDHILEQHIHNIDVANWFIGEYPVSAQGMGGRLVRTGSEHGEIFDHHFVEFKYPGGAVISSQCRHQPGTWSKVGEDFQGTKGSVHMNDAGAASITDIEGNNIFEYRNRRDPNPYQVEHDKLFASIRNKEVISDAENGAKSTMTAIMGRMATYSGQIINWDEALKSDKVLMPEEVTWESTPPTVPGKDGLYPIPTPGKTEII</sequence>
<dbReference type="SUPFAM" id="SSF51735">
    <property type="entry name" value="NAD(P)-binding Rossmann-fold domains"/>
    <property type="match status" value="1"/>
</dbReference>
<dbReference type="PANTHER" id="PTHR43818">
    <property type="entry name" value="BCDNA.GH03377"/>
    <property type="match status" value="1"/>
</dbReference>
<dbReference type="PANTHER" id="PTHR43818:SF5">
    <property type="entry name" value="OXIDOREDUCTASE FAMILY PROTEIN"/>
    <property type="match status" value="1"/>
</dbReference>
<proteinExistence type="predicted"/>
<dbReference type="InterPro" id="IPR050463">
    <property type="entry name" value="Gfo/Idh/MocA_oxidrdct_glycsds"/>
</dbReference>
<evidence type="ECO:0000313" key="4">
    <source>
        <dbReference type="Proteomes" id="UP000199116"/>
    </source>
</evidence>
<dbReference type="Gene3D" id="3.30.360.10">
    <property type="entry name" value="Dihydrodipicolinate Reductase, domain 2"/>
    <property type="match status" value="1"/>
</dbReference>
<dbReference type="Pfam" id="PF22725">
    <property type="entry name" value="GFO_IDH_MocA_C3"/>
    <property type="match status" value="1"/>
</dbReference>
<evidence type="ECO:0000313" key="3">
    <source>
        <dbReference type="EMBL" id="SFG01259.1"/>
    </source>
</evidence>
<reference evidence="4" key="1">
    <citation type="submission" date="2016-10" db="EMBL/GenBank/DDBJ databases">
        <authorList>
            <person name="Varghese N."/>
            <person name="Submissions S."/>
        </authorList>
    </citation>
    <scope>NUCLEOTIDE SEQUENCE [LARGE SCALE GENOMIC DNA]</scope>
    <source>
        <strain evidence="4">DSM 23515</strain>
    </source>
</reference>
<dbReference type="EMBL" id="FOOH01000020">
    <property type="protein sequence ID" value="SFG01259.1"/>
    <property type="molecule type" value="Genomic_DNA"/>
</dbReference>
<dbReference type="Proteomes" id="UP000199116">
    <property type="component" value="Unassembled WGS sequence"/>
</dbReference>
<feature type="domain" description="Gfo/Idh/MocA-like oxidoreductase N-terminal" evidence="1">
    <location>
        <begin position="49"/>
        <end position="174"/>
    </location>
</feature>
<dbReference type="SUPFAM" id="SSF55347">
    <property type="entry name" value="Glyceraldehyde-3-phosphate dehydrogenase-like, C-terminal domain"/>
    <property type="match status" value="1"/>
</dbReference>
<dbReference type="InterPro" id="IPR036291">
    <property type="entry name" value="NAD(P)-bd_dom_sf"/>
</dbReference>
<dbReference type="InterPro" id="IPR006311">
    <property type="entry name" value="TAT_signal"/>
</dbReference>
<evidence type="ECO:0000259" key="1">
    <source>
        <dbReference type="Pfam" id="PF01408"/>
    </source>
</evidence>
<dbReference type="GO" id="GO:0000166">
    <property type="term" value="F:nucleotide binding"/>
    <property type="evidence" value="ECO:0007669"/>
    <property type="project" value="InterPro"/>
</dbReference>